<evidence type="ECO:0000256" key="1">
    <source>
        <dbReference type="SAM" id="MobiDB-lite"/>
    </source>
</evidence>
<dbReference type="Proteomes" id="UP000504636">
    <property type="component" value="Unplaced"/>
</dbReference>
<reference evidence="4" key="3">
    <citation type="submission" date="2025-04" db="UniProtKB">
        <authorList>
            <consortium name="RefSeq"/>
        </authorList>
    </citation>
    <scope>IDENTIFICATION</scope>
    <source>
        <strain evidence="4">CBS 304.34</strain>
    </source>
</reference>
<evidence type="ECO:0000313" key="2">
    <source>
        <dbReference type="EMBL" id="KAF2803900.1"/>
    </source>
</evidence>
<proteinExistence type="predicted"/>
<feature type="compositionally biased region" description="Gly residues" evidence="1">
    <location>
        <begin position="433"/>
        <end position="442"/>
    </location>
</feature>
<organism evidence="2">
    <name type="scientific">Mytilinidion resinicola</name>
    <dbReference type="NCBI Taxonomy" id="574789"/>
    <lineage>
        <taxon>Eukaryota</taxon>
        <taxon>Fungi</taxon>
        <taxon>Dikarya</taxon>
        <taxon>Ascomycota</taxon>
        <taxon>Pezizomycotina</taxon>
        <taxon>Dothideomycetes</taxon>
        <taxon>Pleosporomycetidae</taxon>
        <taxon>Mytilinidiales</taxon>
        <taxon>Mytilinidiaceae</taxon>
        <taxon>Mytilinidion</taxon>
    </lineage>
</organism>
<feature type="compositionally biased region" description="Basic and acidic residues" evidence="1">
    <location>
        <begin position="313"/>
        <end position="324"/>
    </location>
</feature>
<feature type="compositionally biased region" description="Basic and acidic residues" evidence="1">
    <location>
        <begin position="293"/>
        <end position="304"/>
    </location>
</feature>
<dbReference type="AlphaFoldDB" id="A0A6A6Y5G7"/>
<dbReference type="GeneID" id="54467023"/>
<feature type="compositionally biased region" description="Basic and acidic residues" evidence="1">
    <location>
        <begin position="352"/>
        <end position="377"/>
    </location>
</feature>
<dbReference type="EMBL" id="MU003716">
    <property type="protein sequence ID" value="KAF2803900.1"/>
    <property type="molecule type" value="Genomic_DNA"/>
</dbReference>
<evidence type="ECO:0000313" key="3">
    <source>
        <dbReference type="Proteomes" id="UP000504636"/>
    </source>
</evidence>
<feature type="region of interest" description="Disordered" evidence="1">
    <location>
        <begin position="1"/>
        <end position="91"/>
    </location>
</feature>
<feature type="compositionally biased region" description="Basic and acidic residues" evidence="1">
    <location>
        <begin position="34"/>
        <end position="64"/>
    </location>
</feature>
<protein>
    <submittedName>
        <fullName evidence="2 4">Uncharacterized protein</fullName>
    </submittedName>
</protein>
<accession>A0A6A6Y5G7</accession>
<gene>
    <name evidence="2 4" type="ORF">BDZ99DRAFT_526367</name>
</gene>
<keyword evidence="3" id="KW-1185">Reference proteome</keyword>
<dbReference type="RefSeq" id="XP_033570864.1">
    <property type="nucleotide sequence ID" value="XM_033726130.1"/>
</dbReference>
<feature type="region of interest" description="Disordered" evidence="1">
    <location>
        <begin position="293"/>
        <end position="324"/>
    </location>
</feature>
<reference evidence="2 4" key="1">
    <citation type="journal article" date="2020" name="Stud. Mycol.">
        <title>101 Dothideomycetes genomes: a test case for predicting lifestyles and emergence of pathogens.</title>
        <authorList>
            <person name="Haridas S."/>
            <person name="Albert R."/>
            <person name="Binder M."/>
            <person name="Bloem J."/>
            <person name="Labutti K."/>
            <person name="Salamov A."/>
            <person name="Andreopoulos B."/>
            <person name="Baker S."/>
            <person name="Barry K."/>
            <person name="Bills G."/>
            <person name="Bluhm B."/>
            <person name="Cannon C."/>
            <person name="Castanera R."/>
            <person name="Culley D."/>
            <person name="Daum C."/>
            <person name="Ezra D."/>
            <person name="Gonzalez J."/>
            <person name="Henrissat B."/>
            <person name="Kuo A."/>
            <person name="Liang C."/>
            <person name="Lipzen A."/>
            <person name="Lutzoni F."/>
            <person name="Magnuson J."/>
            <person name="Mondo S."/>
            <person name="Nolan M."/>
            <person name="Ohm R."/>
            <person name="Pangilinan J."/>
            <person name="Park H.-J."/>
            <person name="Ramirez L."/>
            <person name="Alfaro M."/>
            <person name="Sun H."/>
            <person name="Tritt A."/>
            <person name="Yoshinaga Y."/>
            <person name="Zwiers L.-H."/>
            <person name="Turgeon B."/>
            <person name="Goodwin S."/>
            <person name="Spatafora J."/>
            <person name="Crous P."/>
            <person name="Grigoriev I."/>
        </authorList>
    </citation>
    <scope>NUCLEOTIDE SEQUENCE</scope>
    <source>
        <strain evidence="2 4">CBS 304.34</strain>
    </source>
</reference>
<feature type="region of interest" description="Disordered" evidence="1">
    <location>
        <begin position="336"/>
        <end position="442"/>
    </location>
</feature>
<feature type="compositionally biased region" description="Polar residues" evidence="1">
    <location>
        <begin position="383"/>
        <end position="406"/>
    </location>
</feature>
<reference evidence="4" key="2">
    <citation type="submission" date="2020-04" db="EMBL/GenBank/DDBJ databases">
        <authorList>
            <consortium name="NCBI Genome Project"/>
        </authorList>
    </citation>
    <scope>NUCLEOTIDE SEQUENCE</scope>
    <source>
        <strain evidence="4">CBS 304.34</strain>
    </source>
</reference>
<dbReference type="OrthoDB" id="10588050at2759"/>
<name>A0A6A6Y5G7_9PEZI</name>
<sequence>MRPHVGAHSMTFPSKNIATAPNAPLGQPRVPKSILEDQDKKLKRNLVDDDKAEDRVHKISRGDSETVAPRTGPPHAQSAAAMPPSHDQIGNRNKIVLPLRTITSGEEKPKPLQEQGLYDLERAFMERARSTVHHSAQFWECLLNFIYELRPVEGETPPGGARRIQDLKHRFLRKIVEVRYRAIIALTAEDEDETCDLIEIATSMLASSDPDQDLLHTNAASLQADWYPSQLGRSDRPRATKRGEFKQDFLVGQWLNQDRLTKETLDREKRLKESLLAYRLQDEQLETQIQIQREKRAKEEEVRMQKKQVRKQRKEEEGDQAERIRIKDLEHRDLEWAETSKTQDEENAAESIIKKERWEEEDKEEGEKLETSGKSPEKPPQTSPNRASNSTSKANQRPDESSLNPSSKRKYGEDDPSASTGGPVCKKRQIHGVGSGGVSGIR</sequence>
<evidence type="ECO:0000313" key="4">
    <source>
        <dbReference type="RefSeq" id="XP_033570864.1"/>
    </source>
</evidence>